<dbReference type="EC" id="5.6.2.4" evidence="12"/>
<evidence type="ECO:0000256" key="7">
    <source>
        <dbReference type="ARBA" id="ARBA00022833"/>
    </source>
</evidence>
<dbReference type="KEGG" id="ttk:TST_0885"/>
<keyword evidence="2 12" id="KW-0235">DNA replication</keyword>
<accession>A0A0S3QTR4</accession>
<dbReference type="GO" id="GO:1990077">
    <property type="term" value="C:primosome complex"/>
    <property type="evidence" value="ECO:0007669"/>
    <property type="project" value="UniProtKB-UniRule"/>
</dbReference>
<dbReference type="NCBIfam" id="TIGR00595">
    <property type="entry name" value="priA"/>
    <property type="match status" value="1"/>
</dbReference>
<organism evidence="15 16">
    <name type="scientific">Thermosulfidibacter takaii (strain DSM 17441 / JCM 13301 / NBRC 103674 / ABI70S6)</name>
    <dbReference type="NCBI Taxonomy" id="1298851"/>
    <lineage>
        <taxon>Bacteria</taxon>
        <taxon>Pseudomonadati</taxon>
        <taxon>Thermosulfidibacterota</taxon>
        <taxon>Thermosulfidibacteria</taxon>
        <taxon>Thermosulfidibacterales</taxon>
        <taxon>Thermosulfidibacteraceae</taxon>
    </lineage>
</organism>
<dbReference type="FunFam" id="3.40.50.300:FF:000489">
    <property type="entry name" value="Primosome assembly protein PriA"/>
    <property type="match status" value="1"/>
</dbReference>
<feature type="domain" description="Helicase ATP-binding" evidence="13">
    <location>
        <begin position="203"/>
        <end position="369"/>
    </location>
</feature>
<dbReference type="InterPro" id="IPR027417">
    <property type="entry name" value="P-loop_NTPase"/>
</dbReference>
<dbReference type="PROSITE" id="PS51194">
    <property type="entry name" value="HELICASE_CTER"/>
    <property type="match status" value="1"/>
</dbReference>
<dbReference type="InterPro" id="IPR041236">
    <property type="entry name" value="PriA_C"/>
</dbReference>
<keyword evidence="6 12" id="KW-0347">Helicase</keyword>
<dbReference type="Proteomes" id="UP000063234">
    <property type="component" value="Chromosome"/>
</dbReference>
<dbReference type="InterPro" id="IPR014001">
    <property type="entry name" value="Helicase_ATP-bd"/>
</dbReference>
<dbReference type="SMART" id="SM00490">
    <property type="entry name" value="HELICc"/>
    <property type="match status" value="1"/>
</dbReference>
<feature type="binding site" evidence="12">
    <location>
        <position position="470"/>
    </location>
    <ligand>
        <name>Zn(2+)</name>
        <dbReference type="ChEBI" id="CHEBI:29105"/>
        <label>1</label>
    </ligand>
</feature>
<dbReference type="GO" id="GO:0006310">
    <property type="term" value="P:DNA recombination"/>
    <property type="evidence" value="ECO:0007669"/>
    <property type="project" value="InterPro"/>
</dbReference>
<evidence type="ECO:0000313" key="16">
    <source>
        <dbReference type="Proteomes" id="UP000063234"/>
    </source>
</evidence>
<dbReference type="InterPro" id="IPR005259">
    <property type="entry name" value="PriA"/>
</dbReference>
<dbReference type="GO" id="GO:0003677">
    <property type="term" value="F:DNA binding"/>
    <property type="evidence" value="ECO:0007669"/>
    <property type="project" value="UniProtKB-UniRule"/>
</dbReference>
<dbReference type="Gene3D" id="3.40.1440.60">
    <property type="entry name" value="PriA, 3(prime) DNA-binding domain"/>
    <property type="match status" value="1"/>
</dbReference>
<name>A0A0S3QTR4_THET7</name>
<dbReference type="GO" id="GO:0006269">
    <property type="term" value="P:DNA replication, synthesis of primer"/>
    <property type="evidence" value="ECO:0007669"/>
    <property type="project" value="UniProtKB-KW"/>
</dbReference>
<evidence type="ECO:0000313" key="15">
    <source>
        <dbReference type="EMBL" id="BAT71685.1"/>
    </source>
</evidence>
<comment type="catalytic activity">
    <reaction evidence="12">
        <text>Couples ATP hydrolysis with the unwinding of duplex DNA by translocating in the 3'-5' direction.</text>
        <dbReference type="EC" id="5.6.2.4"/>
    </reaction>
</comment>
<feature type="domain" description="Helicase C-terminal" evidence="14">
    <location>
        <begin position="438"/>
        <end position="616"/>
    </location>
</feature>
<dbReference type="InterPro" id="IPR042115">
    <property type="entry name" value="PriA_3primeBD_sf"/>
</dbReference>
<reference evidence="16" key="1">
    <citation type="journal article" date="2018" name="Science">
        <title>A primordial and reversible TCA cycle in a facultatively chemolithoautotrophic thermophile.</title>
        <authorList>
            <person name="Nunoura T."/>
            <person name="Chikaraishi Y."/>
            <person name="Izaki R."/>
            <person name="Suwa T."/>
            <person name="Sato T."/>
            <person name="Harada T."/>
            <person name="Mori K."/>
            <person name="Kato Y."/>
            <person name="Miyazaki M."/>
            <person name="Shimamura S."/>
            <person name="Yanagawa K."/>
            <person name="Shuto A."/>
            <person name="Ohkouchi N."/>
            <person name="Fujita N."/>
            <person name="Takaki Y."/>
            <person name="Atomi H."/>
            <person name="Takai K."/>
        </authorList>
    </citation>
    <scope>NUCLEOTIDE SEQUENCE [LARGE SCALE GENOMIC DNA]</scope>
    <source>
        <strain evidence="16">DSM 17441 / JCM 13301 / NBRC 103674 / ABI70S6</strain>
    </source>
</reference>
<evidence type="ECO:0000256" key="6">
    <source>
        <dbReference type="ARBA" id="ARBA00022806"/>
    </source>
</evidence>
<feature type="binding site" evidence="12">
    <location>
        <position position="454"/>
    </location>
    <ligand>
        <name>Zn(2+)</name>
        <dbReference type="ChEBI" id="CHEBI:29105"/>
        <label>2</label>
    </ligand>
</feature>
<protein>
    <recommendedName>
        <fullName evidence="12">Replication restart protein PriA</fullName>
    </recommendedName>
    <alternativeName>
        <fullName evidence="12">ATP-dependent DNA helicase PriA</fullName>
        <ecNumber evidence="12">5.6.2.4</ecNumber>
    </alternativeName>
    <alternativeName>
        <fullName evidence="12">DNA 3'-5' helicase PriA</fullName>
    </alternativeName>
</protein>
<dbReference type="OrthoDB" id="9759544at2"/>
<keyword evidence="4 12" id="KW-0547">Nucleotide-binding</keyword>
<dbReference type="GO" id="GO:0006270">
    <property type="term" value="P:DNA replication initiation"/>
    <property type="evidence" value="ECO:0007669"/>
    <property type="project" value="TreeGrafter"/>
</dbReference>
<dbReference type="AlphaFoldDB" id="A0A0S3QTR4"/>
<evidence type="ECO:0000256" key="10">
    <source>
        <dbReference type="ARBA" id="ARBA00023235"/>
    </source>
</evidence>
<keyword evidence="8 12" id="KW-0067">ATP-binding</keyword>
<dbReference type="PANTHER" id="PTHR30580:SF0">
    <property type="entry name" value="PRIMOSOMAL PROTEIN N"/>
    <property type="match status" value="1"/>
</dbReference>
<comment type="function">
    <text evidence="12">Initiates the restart of stalled replication forks, which reloads the replicative helicase on sites other than the origin of replication. Recognizes and binds to abandoned replication forks and remodels them to uncover a helicase loading site. Promotes assembly of the primosome at these replication forks.</text>
</comment>
<dbReference type="RefSeq" id="WP_068549683.1">
    <property type="nucleotide sequence ID" value="NZ_AP013035.1"/>
</dbReference>
<dbReference type="PATRIC" id="fig|1298851.3.peg.922"/>
<feature type="binding site" evidence="12">
    <location>
        <position position="425"/>
    </location>
    <ligand>
        <name>Zn(2+)</name>
        <dbReference type="ChEBI" id="CHEBI:29105"/>
        <label>1</label>
    </ligand>
</feature>
<feature type="binding site" evidence="12">
    <location>
        <position position="467"/>
    </location>
    <ligand>
        <name>Zn(2+)</name>
        <dbReference type="ChEBI" id="CHEBI:29105"/>
        <label>1</label>
    </ligand>
</feature>
<evidence type="ECO:0000256" key="5">
    <source>
        <dbReference type="ARBA" id="ARBA00022801"/>
    </source>
</evidence>
<dbReference type="CDD" id="cd17929">
    <property type="entry name" value="DEXHc_priA"/>
    <property type="match status" value="1"/>
</dbReference>
<dbReference type="GO" id="GO:0016887">
    <property type="term" value="F:ATP hydrolysis activity"/>
    <property type="evidence" value="ECO:0007669"/>
    <property type="project" value="RHEA"/>
</dbReference>
<comment type="cofactor">
    <cofactor evidence="12">
        <name>Zn(2+)</name>
        <dbReference type="ChEBI" id="CHEBI:29105"/>
    </cofactor>
    <text evidence="12">Binds 2 zinc ions per subunit.</text>
</comment>
<evidence type="ECO:0000259" key="14">
    <source>
        <dbReference type="PROSITE" id="PS51194"/>
    </source>
</evidence>
<feature type="binding site" evidence="12">
    <location>
        <position position="457"/>
    </location>
    <ligand>
        <name>Zn(2+)</name>
        <dbReference type="ChEBI" id="CHEBI:29105"/>
        <label>2</label>
    </ligand>
</feature>
<feature type="binding site" evidence="12">
    <location>
        <position position="434"/>
    </location>
    <ligand>
        <name>Zn(2+)</name>
        <dbReference type="ChEBI" id="CHEBI:29105"/>
        <label>2</label>
    </ligand>
</feature>
<dbReference type="InterPro" id="IPR011545">
    <property type="entry name" value="DEAD/DEAH_box_helicase_dom"/>
</dbReference>
<dbReference type="GO" id="GO:0043138">
    <property type="term" value="F:3'-5' DNA helicase activity"/>
    <property type="evidence" value="ECO:0007669"/>
    <property type="project" value="UniProtKB-EC"/>
</dbReference>
<dbReference type="STRING" id="1298851.TST_0885"/>
<keyword evidence="3 12" id="KW-0479">Metal-binding</keyword>
<evidence type="ECO:0000256" key="9">
    <source>
        <dbReference type="ARBA" id="ARBA00023125"/>
    </source>
</evidence>
<dbReference type="GO" id="GO:0008270">
    <property type="term" value="F:zinc ion binding"/>
    <property type="evidence" value="ECO:0007669"/>
    <property type="project" value="UniProtKB-UniRule"/>
</dbReference>
<comment type="catalytic activity">
    <reaction evidence="11 12">
        <text>ATP + H2O = ADP + phosphate + H(+)</text>
        <dbReference type="Rhea" id="RHEA:13065"/>
        <dbReference type="ChEBI" id="CHEBI:15377"/>
        <dbReference type="ChEBI" id="CHEBI:15378"/>
        <dbReference type="ChEBI" id="CHEBI:30616"/>
        <dbReference type="ChEBI" id="CHEBI:43474"/>
        <dbReference type="ChEBI" id="CHEBI:456216"/>
        <dbReference type="EC" id="5.6.2.4"/>
    </reaction>
</comment>
<evidence type="ECO:0000259" key="13">
    <source>
        <dbReference type="PROSITE" id="PS51192"/>
    </source>
</evidence>
<dbReference type="Gene3D" id="3.40.50.300">
    <property type="entry name" value="P-loop containing nucleotide triphosphate hydrolases"/>
    <property type="match status" value="2"/>
</dbReference>
<feature type="binding site" evidence="12">
    <location>
        <position position="428"/>
    </location>
    <ligand>
        <name>Zn(2+)</name>
        <dbReference type="ChEBI" id="CHEBI:29105"/>
        <label>1</label>
    </ligand>
</feature>
<evidence type="ECO:0000256" key="12">
    <source>
        <dbReference type="HAMAP-Rule" id="MF_00983"/>
    </source>
</evidence>
<dbReference type="HAMAP" id="MF_00983">
    <property type="entry name" value="PriA"/>
    <property type="match status" value="1"/>
</dbReference>
<evidence type="ECO:0000256" key="3">
    <source>
        <dbReference type="ARBA" id="ARBA00022723"/>
    </source>
</evidence>
<dbReference type="PROSITE" id="PS51192">
    <property type="entry name" value="HELICASE_ATP_BIND_1"/>
    <property type="match status" value="1"/>
</dbReference>
<dbReference type="Pfam" id="PF00270">
    <property type="entry name" value="DEAD"/>
    <property type="match status" value="1"/>
</dbReference>
<dbReference type="PANTHER" id="PTHR30580">
    <property type="entry name" value="PRIMOSOMAL PROTEIN N"/>
    <property type="match status" value="1"/>
</dbReference>
<keyword evidence="10 12" id="KW-0413">Isomerase</keyword>
<dbReference type="Pfam" id="PF18074">
    <property type="entry name" value="PriA_C"/>
    <property type="match status" value="1"/>
</dbReference>
<evidence type="ECO:0000256" key="8">
    <source>
        <dbReference type="ARBA" id="ARBA00022840"/>
    </source>
</evidence>
<dbReference type="InterPro" id="IPR001650">
    <property type="entry name" value="Helicase_C-like"/>
</dbReference>
<dbReference type="SMART" id="SM00487">
    <property type="entry name" value="DEXDc"/>
    <property type="match status" value="1"/>
</dbReference>
<comment type="similarity">
    <text evidence="12">Belongs to the helicase family. PriA subfamily.</text>
</comment>
<dbReference type="CDD" id="cd18804">
    <property type="entry name" value="SF2_C_priA"/>
    <property type="match status" value="1"/>
</dbReference>
<dbReference type="Pfam" id="PF00271">
    <property type="entry name" value="Helicase_C"/>
    <property type="match status" value="1"/>
</dbReference>
<dbReference type="GO" id="GO:0006302">
    <property type="term" value="P:double-strand break repair"/>
    <property type="evidence" value="ECO:0007669"/>
    <property type="project" value="InterPro"/>
</dbReference>
<dbReference type="InterPro" id="IPR041222">
    <property type="entry name" value="PriA_3primeBD"/>
</dbReference>
<gene>
    <name evidence="12 15" type="primary">priA</name>
    <name evidence="15" type="ORF">TST_0885</name>
</gene>
<keyword evidence="7 12" id="KW-0862">Zinc</keyword>
<sequence length="713" mass="81598">MSYYIDVVFPLAHPQPLTYVCKTELHPGCRVRAPLKGKERVGFVVGKAKEISSQIEYKEAVPFDTKPIVPENVMKLIEWTSSYYLEPPGIVWAAALPPFIRRGKEIPGTQKILVAKPLTDHVPTQGLTEKQIKLLSFLIHHGKISVSSLEKVWGFSRSVLKALERKKLVALEAVEKNCDYKPQPVEENITLTDEQRHCIETISTAFNQFKTFLIYGVTASGKTEIYRQLARKVVEKGGNVLVLVPEISLTPHYIKRFESMFREKLTVLHSGLSDAERARQWLGVEEGRYKVVIGTRSAIFAPFERCNLIIVDEEHDMSYKQQESPRYNARDLAVVRGYIEKCPVVLGSATPSIETYFNAKRNKYYLLTLKKRLRGSLPDVVVVDMKEEKGIFSRPLIEELEKTIERKETALLLLNRRGYSRILFCRKCGTSIKCPNCDVSLASYKTEDGFIFRCNWCGFASTERLICKTCGSQDVTMWGYGIQQVEEELRRIFPHARIRRMDRDVVQDRFTRWEIIEEVERGEVDILLGTQMISKGHHFPSVTLVGILSADMGINIPDFRASERTYQLICQTAGRAGRADKKGRVIAQSFNPDHYAVKFGAKCNYDTFVEMELALRKELDFPPFTHIVRIIFTGAKKEKVRQVAQEIANDIVTEGLMLYGPAPAPIEKLKNKYRWHIVLVSRRRKHLLAIASKIPLSRSNVRIFKDVDPYDFL</sequence>
<keyword evidence="9 12" id="KW-0238">DNA-binding</keyword>
<dbReference type="EMBL" id="AP013035">
    <property type="protein sequence ID" value="BAT71685.1"/>
    <property type="molecule type" value="Genomic_DNA"/>
</dbReference>
<evidence type="ECO:0000256" key="2">
    <source>
        <dbReference type="ARBA" id="ARBA00022705"/>
    </source>
</evidence>
<dbReference type="Pfam" id="PF17764">
    <property type="entry name" value="PriA_3primeBD"/>
    <property type="match status" value="1"/>
</dbReference>
<evidence type="ECO:0000256" key="1">
    <source>
        <dbReference type="ARBA" id="ARBA00022515"/>
    </source>
</evidence>
<keyword evidence="1 12" id="KW-0639">Primosome</keyword>
<keyword evidence="5 12" id="KW-0378">Hydrolase</keyword>
<dbReference type="SUPFAM" id="SSF52540">
    <property type="entry name" value="P-loop containing nucleoside triphosphate hydrolases"/>
    <property type="match status" value="2"/>
</dbReference>
<comment type="subunit">
    <text evidence="12">Component of the replication restart primosome.</text>
</comment>
<evidence type="ECO:0000256" key="11">
    <source>
        <dbReference type="ARBA" id="ARBA00048988"/>
    </source>
</evidence>
<evidence type="ECO:0000256" key="4">
    <source>
        <dbReference type="ARBA" id="ARBA00022741"/>
    </source>
</evidence>
<feature type="binding site" evidence="12">
    <location>
        <position position="437"/>
    </location>
    <ligand>
        <name>Zn(2+)</name>
        <dbReference type="ChEBI" id="CHEBI:29105"/>
        <label>2</label>
    </ligand>
</feature>
<dbReference type="GO" id="GO:0005524">
    <property type="term" value="F:ATP binding"/>
    <property type="evidence" value="ECO:0007669"/>
    <property type="project" value="UniProtKB-UniRule"/>
</dbReference>
<proteinExistence type="inferred from homology"/>
<keyword evidence="16" id="KW-1185">Reference proteome</keyword>